<dbReference type="EMBL" id="ACDY02000001">
    <property type="protein sequence ID" value="EEZ72603.1"/>
    <property type="molecule type" value="Genomic_DNA"/>
</dbReference>
<feature type="coiled-coil region" evidence="3">
    <location>
        <begin position="31"/>
        <end position="58"/>
    </location>
</feature>
<organism evidence="4 5">
    <name type="scientific">Neisseria cinerea ATCC 14685</name>
    <dbReference type="NCBI Taxonomy" id="546262"/>
    <lineage>
        <taxon>Bacteria</taxon>
        <taxon>Pseudomonadati</taxon>
        <taxon>Pseudomonadota</taxon>
        <taxon>Betaproteobacteria</taxon>
        <taxon>Neisseriales</taxon>
        <taxon>Neisseriaceae</taxon>
        <taxon>Neisseria</taxon>
    </lineage>
</organism>
<dbReference type="HAMAP" id="MF_00274">
    <property type="entry name" value="DNA_YbaB_EbfC"/>
    <property type="match status" value="1"/>
</dbReference>
<comment type="subcellular location">
    <subcellularLocation>
        <location evidence="2">Cytoplasm</location>
        <location evidence="2">Nucleoid</location>
    </subcellularLocation>
</comment>
<name>D0W070_NEICI</name>
<protein>
    <recommendedName>
        <fullName evidence="2">Nucleoid-associated protein NEICINOT_03035</fullName>
    </recommendedName>
</protein>
<dbReference type="GO" id="GO:0005829">
    <property type="term" value="C:cytosol"/>
    <property type="evidence" value="ECO:0007669"/>
    <property type="project" value="TreeGrafter"/>
</dbReference>
<comment type="function">
    <text evidence="2">Binds to DNA and alters its conformation. May be involved in regulation of gene expression, nucleoid organization and DNA protection.</text>
</comment>
<reference evidence="4 5" key="1">
    <citation type="submission" date="2009-10" db="EMBL/GenBank/DDBJ databases">
        <authorList>
            <person name="Weinstock G."/>
            <person name="Sodergren E."/>
            <person name="Clifton S."/>
            <person name="Fulton L."/>
            <person name="Fulton B."/>
            <person name="Courtney L."/>
            <person name="Fronick C."/>
            <person name="Harrison M."/>
            <person name="Strong C."/>
            <person name="Farmer C."/>
            <person name="Delahaunty K."/>
            <person name="Markovic C."/>
            <person name="Hall O."/>
            <person name="Minx P."/>
            <person name="Tomlinson C."/>
            <person name="Mitreva M."/>
            <person name="Nelson J."/>
            <person name="Hou S."/>
            <person name="Wollam A."/>
            <person name="Pepin K.H."/>
            <person name="Johnson M."/>
            <person name="Bhonagiri V."/>
            <person name="Nash W.E."/>
            <person name="Warren W."/>
            <person name="Chinwalla A."/>
            <person name="Mardis E.R."/>
            <person name="Wilson R.K."/>
        </authorList>
    </citation>
    <scope>NUCLEOTIDE SEQUENCE [LARGE SCALE GENOMIC DNA]</scope>
    <source>
        <strain evidence="4 5">ATCC 14685</strain>
    </source>
</reference>
<dbReference type="InterPro" id="IPR036894">
    <property type="entry name" value="YbaB-like_sf"/>
</dbReference>
<accession>D0W070</accession>
<evidence type="ECO:0000313" key="4">
    <source>
        <dbReference type="EMBL" id="EEZ72603.1"/>
    </source>
</evidence>
<evidence type="ECO:0000256" key="3">
    <source>
        <dbReference type="SAM" id="Coils"/>
    </source>
</evidence>
<comment type="subunit">
    <text evidence="2">Homodimer.</text>
</comment>
<dbReference type="SUPFAM" id="SSF82607">
    <property type="entry name" value="YbaB-like"/>
    <property type="match status" value="1"/>
</dbReference>
<keyword evidence="3" id="KW-0175">Coiled coil</keyword>
<proteinExistence type="inferred from homology"/>
<dbReference type="AlphaFoldDB" id="D0W070"/>
<evidence type="ECO:0000313" key="5">
    <source>
        <dbReference type="Proteomes" id="UP000003294"/>
    </source>
</evidence>
<keyword evidence="1 2" id="KW-0238">DNA-binding</keyword>
<dbReference type="Pfam" id="PF02575">
    <property type="entry name" value="YbaB_DNA_bd"/>
    <property type="match status" value="1"/>
</dbReference>
<comment type="similarity">
    <text evidence="2">Belongs to the YbaB/EbfC family.</text>
</comment>
<comment type="caution">
    <text evidence="4">The sequence shown here is derived from an EMBL/GenBank/DDBJ whole genome shotgun (WGS) entry which is preliminary data.</text>
</comment>
<dbReference type="STRING" id="546262.NEICINOT_03035"/>
<dbReference type="NCBIfam" id="TIGR00103">
    <property type="entry name" value="DNA_YbaB_EbfC"/>
    <property type="match status" value="1"/>
</dbReference>
<dbReference type="PANTHER" id="PTHR33449:SF1">
    <property type="entry name" value="NUCLEOID-ASSOCIATED PROTEIN YBAB"/>
    <property type="match status" value="1"/>
</dbReference>
<dbReference type="GO" id="GO:0043590">
    <property type="term" value="C:bacterial nucleoid"/>
    <property type="evidence" value="ECO:0007669"/>
    <property type="project" value="UniProtKB-UniRule"/>
</dbReference>
<gene>
    <name evidence="4" type="ORF">NEICINOT_03035</name>
</gene>
<dbReference type="PANTHER" id="PTHR33449">
    <property type="entry name" value="NUCLEOID-ASSOCIATED PROTEIN YBAB"/>
    <property type="match status" value="1"/>
</dbReference>
<sequence>MPPEHFQTALPFPSFIQTQTGVFSMFGKAGLGGLMKQAQQMQENMKKAQAKLAETEVEGEAGNGLVKVVMTCSHVVRKIDISPELIQEAADDKEMLEDLVLAAFNAASDKAEETTSKTMGAFTQGLPAGMGDFFR</sequence>
<dbReference type="eggNOG" id="COG0718">
    <property type="taxonomic scope" value="Bacteria"/>
</dbReference>
<evidence type="ECO:0000256" key="2">
    <source>
        <dbReference type="HAMAP-Rule" id="MF_00274"/>
    </source>
</evidence>
<dbReference type="InterPro" id="IPR004401">
    <property type="entry name" value="YbaB/EbfC"/>
</dbReference>
<evidence type="ECO:0000256" key="1">
    <source>
        <dbReference type="ARBA" id="ARBA00023125"/>
    </source>
</evidence>
<dbReference type="Gene3D" id="3.30.1310.10">
    <property type="entry name" value="Nucleoid-associated protein YbaB-like domain"/>
    <property type="match status" value="1"/>
</dbReference>
<dbReference type="Proteomes" id="UP000003294">
    <property type="component" value="Unassembled WGS sequence"/>
</dbReference>
<dbReference type="GO" id="GO:0003677">
    <property type="term" value="F:DNA binding"/>
    <property type="evidence" value="ECO:0007669"/>
    <property type="project" value="UniProtKB-UniRule"/>
</dbReference>
<keyword evidence="2" id="KW-0963">Cytoplasm</keyword>